<dbReference type="Gene3D" id="2.160.20.10">
    <property type="entry name" value="Single-stranded right-handed beta-helix, Pectin lyase-like"/>
    <property type="match status" value="1"/>
</dbReference>
<dbReference type="SUPFAM" id="SSF49452">
    <property type="entry name" value="Starch-binding domain-like"/>
    <property type="match status" value="1"/>
</dbReference>
<dbReference type="GO" id="GO:0030246">
    <property type="term" value="F:carbohydrate binding"/>
    <property type="evidence" value="ECO:0007669"/>
    <property type="project" value="InterPro"/>
</dbReference>
<dbReference type="CDD" id="cd00063">
    <property type="entry name" value="FN3"/>
    <property type="match status" value="1"/>
</dbReference>
<dbReference type="Pfam" id="PF13229">
    <property type="entry name" value="Beta_helix"/>
    <property type="match status" value="1"/>
</dbReference>
<dbReference type="Pfam" id="PF13620">
    <property type="entry name" value="CarboxypepD_reg"/>
    <property type="match status" value="1"/>
</dbReference>
<dbReference type="Gene3D" id="2.60.40.10">
    <property type="entry name" value="Immunoglobulins"/>
    <property type="match status" value="2"/>
</dbReference>
<gene>
    <name evidence="2" type="ORF">OZSIB_0029</name>
</gene>
<organism evidence="2 3">
    <name type="scientific">Candidatus Ozemobacter sibiricus</name>
    <dbReference type="NCBI Taxonomy" id="2268124"/>
    <lineage>
        <taxon>Bacteria</taxon>
        <taxon>Candidatus Ozemobacteria</taxon>
        <taxon>Candidatus Ozemobacterales</taxon>
        <taxon>Candidatus Ozemobacteraceae</taxon>
        <taxon>Candidatus Ozemobacter</taxon>
    </lineage>
</organism>
<dbReference type="InterPro" id="IPR013783">
    <property type="entry name" value="Ig-like_fold"/>
</dbReference>
<dbReference type="SUPFAM" id="SSF49265">
    <property type="entry name" value="Fibronectin type III"/>
    <property type="match status" value="1"/>
</dbReference>
<sequence>MSPDRRAVGARAALARRAAARAALVRGVALLLLAGLVGAVGCGLREAQTGSLHGRLFDAAGNVVVGAQVYSIHREYEKVFSGDDGVFYLSELPAGRNRLVITHPKFRLEEREVMITANEVTRLEAIRLSQGAAPQFISPVRVETVGSSTATLTWKTYRPLLCQVEYGTTMGYGQTATEREAAEDHRLTLTGLLPETVYHARIRFTDESSITWYSYDLPFKTATGDGPFPPPIARLQSLPAYGVIVVGWDLSTSTSAVGYDVWRRTDDGPWELMTTDRLDRTTREFRDATAQGGRFYQYGVTAVDGFGAASAKTVTAPVFMPGFLLQDLRLTASASPYVLVSDLIVGAGVTLFVEPGVEIRVASGDVFRLGEDPDKVEILVQGRMVMTGTVDRPIRFTALDGASSRAHWGGIRLRAGGTGASELAWVELFGGAPWAVDVDGVEANLHDLAVRYAEGGVRYANTRNPPPLVDCRFDDIASAAISVRGCRRFHIERCTVTAAAIGLWHEAVAAEDRLTMRETHLFALRQGVAGRFSRSVFANDLVVCPEGVGFDFLTATGQENAVDHCTIDAQIGIRIASGAPQIENNLIVNLREQGTYGIQVTGPNALTFQFNNVYGFGRAYEGCNPGTGAAAWPPAFVGGSPFDWHLETASPLKRADRYGLEIGRYGKSFL</sequence>
<dbReference type="EMBL" id="QOQW01000013">
    <property type="protein sequence ID" value="RCK79389.1"/>
    <property type="molecule type" value="Genomic_DNA"/>
</dbReference>
<dbReference type="SUPFAM" id="SSF51126">
    <property type="entry name" value="Pectin lyase-like"/>
    <property type="match status" value="1"/>
</dbReference>
<evidence type="ECO:0000313" key="2">
    <source>
        <dbReference type="EMBL" id="RCK79389.1"/>
    </source>
</evidence>
<evidence type="ECO:0000313" key="3">
    <source>
        <dbReference type="Proteomes" id="UP000252355"/>
    </source>
</evidence>
<comment type="caution">
    <text evidence="2">The sequence shown here is derived from an EMBL/GenBank/DDBJ whole genome shotgun (WGS) entry which is preliminary data.</text>
</comment>
<dbReference type="AlphaFoldDB" id="A0A367ZNQ5"/>
<protein>
    <recommendedName>
        <fullName evidence="1">Fibronectin type-III domain-containing protein</fullName>
    </recommendedName>
</protein>
<reference evidence="2 3" key="1">
    <citation type="submission" date="2018-05" db="EMBL/GenBank/DDBJ databases">
        <title>A metagenomic window into the 2 km-deep terrestrial subsurface aquifer revealed taxonomically and functionally diverse microbial community comprising novel uncultured bacterial lineages.</title>
        <authorList>
            <person name="Kadnikov V.V."/>
            <person name="Mardanov A.V."/>
            <person name="Beletsky A.V."/>
            <person name="Banks D."/>
            <person name="Pimenov N.V."/>
            <person name="Frank Y.A."/>
            <person name="Karnachuk O.V."/>
            <person name="Ravin N.V."/>
        </authorList>
    </citation>
    <scope>NUCLEOTIDE SEQUENCE [LARGE SCALE GENOMIC DNA]</scope>
    <source>
        <strain evidence="2">BY5</strain>
    </source>
</reference>
<dbReference type="InterPro" id="IPR011050">
    <property type="entry name" value="Pectin_lyase_fold/virulence"/>
</dbReference>
<dbReference type="PROSITE" id="PS50853">
    <property type="entry name" value="FN3"/>
    <property type="match status" value="1"/>
</dbReference>
<dbReference type="InterPro" id="IPR012334">
    <property type="entry name" value="Pectin_lyas_fold"/>
</dbReference>
<dbReference type="InterPro" id="IPR039448">
    <property type="entry name" value="Beta_helix"/>
</dbReference>
<proteinExistence type="predicted"/>
<dbReference type="InterPro" id="IPR003961">
    <property type="entry name" value="FN3_dom"/>
</dbReference>
<dbReference type="InterPro" id="IPR036116">
    <property type="entry name" value="FN3_sf"/>
</dbReference>
<dbReference type="Gene3D" id="2.60.40.1120">
    <property type="entry name" value="Carboxypeptidase-like, regulatory domain"/>
    <property type="match status" value="1"/>
</dbReference>
<name>A0A367ZNQ5_9BACT</name>
<accession>A0A367ZNQ5</accession>
<dbReference type="Proteomes" id="UP000252355">
    <property type="component" value="Unassembled WGS sequence"/>
</dbReference>
<evidence type="ECO:0000259" key="1">
    <source>
        <dbReference type="PROSITE" id="PS50853"/>
    </source>
</evidence>
<feature type="domain" description="Fibronectin type-III" evidence="1">
    <location>
        <begin position="136"/>
        <end position="224"/>
    </location>
</feature>
<dbReference type="SMART" id="SM00060">
    <property type="entry name" value="FN3"/>
    <property type="match status" value="2"/>
</dbReference>
<dbReference type="InterPro" id="IPR013784">
    <property type="entry name" value="Carb-bd-like_fold"/>
</dbReference>